<organism evidence="1">
    <name type="scientific">Rhizophagus irregularis (strain DAOM 181602 / DAOM 197198 / MUCL 43194)</name>
    <name type="common">Arbuscular mycorrhizal fungus</name>
    <name type="synonym">Glomus intraradices</name>
    <dbReference type="NCBI Taxonomy" id="747089"/>
    <lineage>
        <taxon>Eukaryota</taxon>
        <taxon>Fungi</taxon>
        <taxon>Fungi incertae sedis</taxon>
        <taxon>Mucoromycota</taxon>
        <taxon>Glomeromycotina</taxon>
        <taxon>Glomeromycetes</taxon>
        <taxon>Glomerales</taxon>
        <taxon>Glomeraceae</taxon>
        <taxon>Rhizophagus</taxon>
    </lineage>
</organism>
<evidence type="ECO:0000313" key="1">
    <source>
        <dbReference type="EMBL" id="ESA06813.1"/>
    </source>
</evidence>
<proteinExistence type="predicted"/>
<gene>
    <name evidence="1" type="ORF">GLOINDRAFT_33674</name>
</gene>
<name>U9TKI2_RHIID</name>
<dbReference type="AlphaFoldDB" id="U9TKI2"/>
<accession>U9TKI2</accession>
<protein>
    <submittedName>
        <fullName evidence="1">Uncharacterized protein</fullName>
    </submittedName>
</protein>
<dbReference type="EMBL" id="KI291105">
    <property type="protein sequence ID" value="ESA06813.1"/>
    <property type="molecule type" value="Genomic_DNA"/>
</dbReference>
<sequence length="55" mass="6369">MIKFSTRCLVLDKNFTINFQKVLAYTNDPFNAQIDTLAKSAHLSWATLFLSFRLD</sequence>
<dbReference type="HOGENOM" id="CLU_3033546_0_0_1"/>
<reference evidence="1" key="1">
    <citation type="submission" date="2013-07" db="EMBL/GenBank/DDBJ databases">
        <title>The genome of an arbuscular mycorrhizal fungus provides insights into the evolution of the oldest plant symbiosis.</title>
        <authorList>
            <consortium name="DOE Joint Genome Institute"/>
            <person name="Tisserant E."/>
            <person name="Malbreil M."/>
            <person name="Kuo A."/>
            <person name="Kohler A."/>
            <person name="Symeonidi A."/>
            <person name="Balestrini R."/>
            <person name="Charron P."/>
            <person name="Duensing N."/>
            <person name="Frei-dit-Frey N."/>
            <person name="Gianinazzi-Pearson V."/>
            <person name="Gilbert B."/>
            <person name="Handa Y."/>
            <person name="Hijri M."/>
            <person name="Kaul R."/>
            <person name="Kawaguchi M."/>
            <person name="Krajinski F."/>
            <person name="Lammers P."/>
            <person name="Lapierre D."/>
            <person name="Masclaux F.G."/>
            <person name="Murat C."/>
            <person name="Morin E."/>
            <person name="Ndikumana S."/>
            <person name="Pagni M."/>
            <person name="Petitpierre D."/>
            <person name="Requena N."/>
            <person name="Rosikiewicz P."/>
            <person name="Riley R."/>
            <person name="Saito K."/>
            <person name="San Clemente H."/>
            <person name="Shapiro H."/>
            <person name="van Tuinen D."/>
            <person name="Becard G."/>
            <person name="Bonfante P."/>
            <person name="Paszkowski U."/>
            <person name="Shachar-Hill Y."/>
            <person name="Young J.P."/>
            <person name="Sanders I.R."/>
            <person name="Henrissat B."/>
            <person name="Rensing S.A."/>
            <person name="Grigoriev I.V."/>
            <person name="Corradi N."/>
            <person name="Roux C."/>
            <person name="Martin F."/>
        </authorList>
    </citation>
    <scope>NUCLEOTIDE SEQUENCE</scope>
    <source>
        <strain evidence="1">DAOM 197198</strain>
    </source>
</reference>